<proteinExistence type="inferred from homology"/>
<evidence type="ECO:0000256" key="2">
    <source>
        <dbReference type="ARBA" id="ARBA00022801"/>
    </source>
</evidence>
<dbReference type="InterPro" id="IPR052347">
    <property type="entry name" value="Isochorismatase_Nicotinamidase"/>
</dbReference>
<dbReference type="PANTHER" id="PTHR11080">
    <property type="entry name" value="PYRAZINAMIDASE/NICOTINAMIDASE"/>
    <property type="match status" value="1"/>
</dbReference>
<dbReference type="EMBL" id="FLUO01000001">
    <property type="protein sequence ID" value="SBV94925.1"/>
    <property type="molecule type" value="Genomic_DNA"/>
</dbReference>
<dbReference type="AlphaFoldDB" id="A0A212J6U2"/>
<dbReference type="GO" id="GO:0016787">
    <property type="term" value="F:hydrolase activity"/>
    <property type="evidence" value="ECO:0007669"/>
    <property type="project" value="UniProtKB-KW"/>
</dbReference>
<name>A0A212J6U2_9PROT</name>
<dbReference type="SUPFAM" id="SSF52499">
    <property type="entry name" value="Isochorismatase-like hydrolases"/>
    <property type="match status" value="1"/>
</dbReference>
<protein>
    <submittedName>
        <fullName evidence="3">Amidases related to nicotinamidase</fullName>
    </submittedName>
</protein>
<organism evidence="3">
    <name type="scientific">uncultured Alphaproteobacteria bacterium</name>
    <dbReference type="NCBI Taxonomy" id="91750"/>
    <lineage>
        <taxon>Bacteria</taxon>
        <taxon>Pseudomonadati</taxon>
        <taxon>Pseudomonadota</taxon>
        <taxon>Alphaproteobacteria</taxon>
        <taxon>environmental samples</taxon>
    </lineage>
</organism>
<gene>
    <name evidence="3" type="ORF">KL86APRO_10571</name>
</gene>
<evidence type="ECO:0000313" key="3">
    <source>
        <dbReference type="EMBL" id="SBV94925.1"/>
    </source>
</evidence>
<comment type="similarity">
    <text evidence="1">Belongs to the isochorismatase family.</text>
</comment>
<keyword evidence="2" id="KW-0378">Hydrolase</keyword>
<dbReference type="PANTHER" id="PTHR11080:SF2">
    <property type="entry name" value="LD05707P"/>
    <property type="match status" value="1"/>
</dbReference>
<evidence type="ECO:0000256" key="1">
    <source>
        <dbReference type="ARBA" id="ARBA00006336"/>
    </source>
</evidence>
<reference evidence="3" key="1">
    <citation type="submission" date="2016-04" db="EMBL/GenBank/DDBJ databases">
        <authorList>
            <person name="Evans L.H."/>
            <person name="Alamgir A."/>
            <person name="Owens N."/>
            <person name="Weber N.D."/>
            <person name="Virtaneva K."/>
            <person name="Barbian K."/>
            <person name="Babar A."/>
            <person name="Rosenke K."/>
        </authorList>
    </citation>
    <scope>NUCLEOTIDE SEQUENCE</scope>
    <source>
        <strain evidence="3">86</strain>
    </source>
</reference>
<dbReference type="Gene3D" id="3.40.50.850">
    <property type="entry name" value="Isochorismatase-like"/>
    <property type="match status" value="1"/>
</dbReference>
<dbReference type="InterPro" id="IPR036380">
    <property type="entry name" value="Isochorismatase-like_sf"/>
</dbReference>
<sequence length="266" mass="29153">MRLHLLIVDAQQDFCDGPCNGALAIPGAYADMTRVARMLGRLGDRIDAIHVTMDAHHTVDIAHPAWWRDAAGNAPAPFTIITARDIETGAWTAREPACRERSLRYVRQLETQGNYPLCIWPPHCLIGSAGQSLHPELFAALTAWETAHLGQVDFVTKGDNPWTEHYSAIRAEVADPEDAGTLPNIDLLQALDAADTVAIAGEALSHCVRSTVFDIARALGFDHLKRFVFLTDASSSVPGFEAYGDAFLAEMQRRGMRMATTDTFLL</sequence>
<accession>A0A212J6U2</accession>